<feature type="compositionally biased region" description="Pro residues" evidence="6">
    <location>
        <begin position="378"/>
        <end position="388"/>
    </location>
</feature>
<feature type="compositionally biased region" description="Polar residues" evidence="6">
    <location>
        <begin position="845"/>
        <end position="878"/>
    </location>
</feature>
<comment type="caution">
    <text evidence="8">The sequence shown here is derived from an EMBL/GenBank/DDBJ whole genome shotgun (WGS) entry which is preliminary data.</text>
</comment>
<dbReference type="PANTHER" id="PTHR13430:SF4">
    <property type="entry name" value="AUTOPHAGY-RELATED PROTEIN 13"/>
    <property type="match status" value="1"/>
</dbReference>
<evidence type="ECO:0000256" key="3">
    <source>
        <dbReference type="ARBA" id="ARBA00013801"/>
    </source>
</evidence>
<feature type="compositionally biased region" description="Low complexity" evidence="6">
    <location>
        <begin position="612"/>
        <end position="641"/>
    </location>
</feature>
<dbReference type="EMBL" id="LFJN01000015">
    <property type="protein sequence ID" value="KPI39298.1"/>
    <property type="molecule type" value="Genomic_DNA"/>
</dbReference>
<evidence type="ECO:0000256" key="5">
    <source>
        <dbReference type="RuleBase" id="RU361214"/>
    </source>
</evidence>
<feature type="compositionally biased region" description="Low complexity" evidence="6">
    <location>
        <begin position="519"/>
        <end position="532"/>
    </location>
</feature>
<feature type="compositionally biased region" description="Polar residues" evidence="6">
    <location>
        <begin position="391"/>
        <end position="401"/>
    </location>
</feature>
<keyword evidence="9" id="KW-1185">Reference proteome</keyword>
<dbReference type="Proteomes" id="UP000038010">
    <property type="component" value="Unassembled WGS sequence"/>
</dbReference>
<proteinExistence type="inferred from homology"/>
<dbReference type="GO" id="GO:1990316">
    <property type="term" value="C:Atg1/ULK1 kinase complex"/>
    <property type="evidence" value="ECO:0007669"/>
    <property type="project" value="InterPro"/>
</dbReference>
<evidence type="ECO:0000256" key="6">
    <source>
        <dbReference type="SAM" id="MobiDB-lite"/>
    </source>
</evidence>
<comment type="subunit">
    <text evidence="2">Interacts with ATG1 to form the ATG1-ATG13 kinase complex.</text>
</comment>
<dbReference type="VEuPathDB" id="FungiDB:AB675_5194"/>
<evidence type="ECO:0000259" key="7">
    <source>
        <dbReference type="Pfam" id="PF10033"/>
    </source>
</evidence>
<evidence type="ECO:0000256" key="1">
    <source>
        <dbReference type="ARBA" id="ARBA00005246"/>
    </source>
</evidence>
<feature type="compositionally biased region" description="Polar residues" evidence="6">
    <location>
        <begin position="804"/>
        <end position="813"/>
    </location>
</feature>
<keyword evidence="4 5" id="KW-0072">Autophagy</keyword>
<dbReference type="GeneID" id="28737266"/>
<evidence type="ECO:0000256" key="2">
    <source>
        <dbReference type="ARBA" id="ARBA00011848"/>
    </source>
</evidence>
<feature type="compositionally biased region" description="Low complexity" evidence="6">
    <location>
        <begin position="882"/>
        <end position="891"/>
    </location>
</feature>
<feature type="region of interest" description="Disordered" evidence="6">
    <location>
        <begin position="314"/>
        <end position="342"/>
    </location>
</feature>
<dbReference type="GO" id="GO:0005829">
    <property type="term" value="C:cytosol"/>
    <property type="evidence" value="ECO:0007669"/>
    <property type="project" value="TreeGrafter"/>
</dbReference>
<dbReference type="RefSeq" id="XP_017999261.1">
    <property type="nucleotide sequence ID" value="XM_018145386.1"/>
</dbReference>
<dbReference type="GO" id="GO:0034497">
    <property type="term" value="P:protein localization to phagophore assembly site"/>
    <property type="evidence" value="ECO:0007669"/>
    <property type="project" value="TreeGrafter"/>
</dbReference>
<comment type="similarity">
    <text evidence="1 5">Belongs to the ATG13 family. Fungi subfamily.</text>
</comment>
<dbReference type="Pfam" id="PF10033">
    <property type="entry name" value="ATG13"/>
    <property type="match status" value="1"/>
</dbReference>
<dbReference type="STRING" id="1664694.A0A0N0NLK9"/>
<dbReference type="InterPro" id="IPR040182">
    <property type="entry name" value="ATG13"/>
</dbReference>
<sequence>MHQHPRHPPVTASPALSEQTNPTRTNNSRDRDPRFSTQGSGSSEDFGSPRSEQTDPGAQMQRLNQVIQNFYAKAALIILRSRVELAPAYSKNTDAVRYNRWFNIELQETDDYRDDIRRWRMCDIKDDRPPPLHIEVFLCTDSLPQGQRLVILDEDGKRWDVLNALESSSDARGKRKAADSQEIVLERWTIELGDQTAALPADMGTVLPLVYKKSIVLFRALWTYCNYLPAYKLSNKIGKSRSTMAMKLGYRLVDGHSSPASSRSDNLGFALTDSASDVTADYSFGETESPAAHSVYELLSSRFLGADDDLFRPSMPGDADRRADVGSLPTHRRTTSFERPELGHAYGSLSTYHQAGIATGTSPLSALRDAKDYSTESPPTPEQRPPLPQQHSTISSRNSLRAQAAGRRSSFSFQPFKQPTLSASPLGVSPLGTSPRLASGHVPTLGSLTEEAHKPAPNAPAVAARKPSSLTDQAAVSLSSSSTKPAPITRYSSSFSHRRVRLSSGGTSTNRADDDQDSSGRASAASSAQPGSGFLTEAATGPASSGSMQEDDESIQDFLKLLDTKKDLLHSTTDDASAESSTRRTAAALNRFHRMKDSNAALSDSMNSSLMLHRSSSSSSRQLSSVPAMVAATSASTSSSPGKPLSPHTPHTPFAPSRLSAAYSHDDEQHRLTIEEEPPSPSETATSDTAQGARSSSNVPAIDIPNSPRPYLAAYRRSTSAQRRPASDDMGDVYLRSASMGAQQDRRAGVRSDSPLQRAVNIGDNDDGHDSGEALLRPPTEVSPRLAVARPATTGSAAARVPSDGTTETSSARISAGLAYRTRHLGRRGSASSSGRMASPLPPTGDSTSASATQPNPTGGSSANIGGSTDKSIGSTADVSDRSASSSSRFIGSRRRAGSRPDFGSSTHAHPRGSAGEGDGGGGDEDFMPFAMEGSGFGSGEGSAEKKH</sequence>
<organism evidence="8 9">
    <name type="scientific">Cyphellophora attinorum</name>
    <dbReference type="NCBI Taxonomy" id="1664694"/>
    <lineage>
        <taxon>Eukaryota</taxon>
        <taxon>Fungi</taxon>
        <taxon>Dikarya</taxon>
        <taxon>Ascomycota</taxon>
        <taxon>Pezizomycotina</taxon>
        <taxon>Eurotiomycetes</taxon>
        <taxon>Chaetothyriomycetidae</taxon>
        <taxon>Chaetothyriales</taxon>
        <taxon>Cyphellophoraceae</taxon>
        <taxon>Cyphellophora</taxon>
    </lineage>
</organism>
<feature type="region of interest" description="Disordered" evidence="6">
    <location>
        <begin position="369"/>
        <end position="553"/>
    </location>
</feature>
<evidence type="ECO:0000256" key="4">
    <source>
        <dbReference type="ARBA" id="ARBA00023006"/>
    </source>
</evidence>
<name>A0A0N0NLK9_9EURO</name>
<gene>
    <name evidence="8" type="ORF">AB675_5194</name>
</gene>
<feature type="region of interest" description="Disordered" evidence="6">
    <location>
        <begin position="1"/>
        <end position="57"/>
    </location>
</feature>
<evidence type="ECO:0000313" key="8">
    <source>
        <dbReference type="EMBL" id="KPI39298.1"/>
    </source>
</evidence>
<feature type="region of interest" description="Disordered" evidence="6">
    <location>
        <begin position="612"/>
        <end position="709"/>
    </location>
</feature>
<feature type="compositionally biased region" description="Low complexity" evidence="6">
    <location>
        <begin position="828"/>
        <end position="839"/>
    </location>
</feature>
<feature type="compositionally biased region" description="Polar residues" evidence="6">
    <location>
        <begin position="468"/>
        <end position="495"/>
    </location>
</feature>
<dbReference type="GO" id="GO:0000407">
    <property type="term" value="C:phagophore assembly site"/>
    <property type="evidence" value="ECO:0007669"/>
    <property type="project" value="TreeGrafter"/>
</dbReference>
<feature type="compositionally biased region" description="Basic and acidic residues" evidence="6">
    <location>
        <begin position="664"/>
        <end position="674"/>
    </location>
</feature>
<accession>A0A0N0NLK9</accession>
<dbReference type="InterPro" id="IPR036570">
    <property type="entry name" value="HORMA_dom_sf"/>
</dbReference>
<dbReference type="PANTHER" id="PTHR13430">
    <property type="match status" value="1"/>
</dbReference>
<dbReference type="Gene3D" id="6.10.140.1900">
    <property type="match status" value="1"/>
</dbReference>
<feature type="region of interest" description="Disordered" evidence="6">
    <location>
        <begin position="739"/>
        <end position="948"/>
    </location>
</feature>
<feature type="domain" description="Autophagy-related protein 13 N-terminal" evidence="7">
    <location>
        <begin position="67"/>
        <end position="291"/>
    </location>
</feature>
<feature type="compositionally biased region" description="Polar residues" evidence="6">
    <location>
        <begin position="35"/>
        <end position="57"/>
    </location>
</feature>
<dbReference type="OrthoDB" id="70161at2759"/>
<dbReference type="InterPro" id="IPR018731">
    <property type="entry name" value="Atg13_N"/>
</dbReference>
<dbReference type="Gene3D" id="3.30.900.10">
    <property type="entry name" value="HORMA domain"/>
    <property type="match status" value="1"/>
</dbReference>
<feature type="compositionally biased region" description="Polar residues" evidence="6">
    <location>
        <begin position="14"/>
        <end position="26"/>
    </location>
</feature>
<dbReference type="GO" id="GO:0034727">
    <property type="term" value="P:piecemeal microautophagy of the nucleus"/>
    <property type="evidence" value="ECO:0007669"/>
    <property type="project" value="TreeGrafter"/>
</dbReference>
<dbReference type="GO" id="GO:0000423">
    <property type="term" value="P:mitophagy"/>
    <property type="evidence" value="ECO:0007669"/>
    <property type="project" value="TreeGrafter"/>
</dbReference>
<evidence type="ECO:0000313" key="9">
    <source>
        <dbReference type="Proteomes" id="UP000038010"/>
    </source>
</evidence>
<reference evidence="8 9" key="1">
    <citation type="submission" date="2015-06" db="EMBL/GenBank/DDBJ databases">
        <title>Draft genome of the ant-associated black yeast Phialophora attae CBS 131958.</title>
        <authorList>
            <person name="Moreno L.F."/>
            <person name="Stielow B.J."/>
            <person name="de Hoog S."/>
            <person name="Vicente V.A."/>
            <person name="Weiss V.A."/>
            <person name="de Vries M."/>
            <person name="Cruz L.M."/>
            <person name="Souza E.M."/>
        </authorList>
    </citation>
    <scope>NUCLEOTIDE SEQUENCE [LARGE SCALE GENOMIC DNA]</scope>
    <source>
        <strain evidence="8 9">CBS 131958</strain>
    </source>
</reference>
<protein>
    <recommendedName>
        <fullName evidence="3 5">Autophagy-related protein 13</fullName>
    </recommendedName>
</protein>
<dbReference type="AlphaFoldDB" id="A0A0N0NLK9"/>
<feature type="compositionally biased region" description="Polar residues" evidence="6">
    <location>
        <begin position="409"/>
        <end position="423"/>
    </location>
</feature>